<name>A0ABX2XVG4_9GAMM</name>
<protein>
    <recommendedName>
        <fullName evidence="6">GDT1 family protein</fullName>
    </recommendedName>
</protein>
<keyword evidence="4 6" id="KW-1133">Transmembrane helix</keyword>
<keyword evidence="8" id="KW-1185">Reference proteome</keyword>
<feature type="transmembrane region" description="Helical" evidence="6">
    <location>
        <begin position="67"/>
        <end position="84"/>
    </location>
</feature>
<keyword evidence="5 6" id="KW-0472">Membrane</keyword>
<organism evidence="7 8">
    <name type="scientific">Legionella jamestowniensis</name>
    <dbReference type="NCBI Taxonomy" id="455"/>
    <lineage>
        <taxon>Bacteria</taxon>
        <taxon>Pseudomonadati</taxon>
        <taxon>Pseudomonadota</taxon>
        <taxon>Gammaproteobacteria</taxon>
        <taxon>Legionellales</taxon>
        <taxon>Legionellaceae</taxon>
        <taxon>Legionella</taxon>
    </lineage>
</organism>
<evidence type="ECO:0000313" key="8">
    <source>
        <dbReference type="Proteomes" id="UP000093336"/>
    </source>
</evidence>
<dbReference type="RefSeq" id="WP_065620654.1">
    <property type="nucleotide sequence ID" value="NZ_LYOZ01000016.1"/>
</dbReference>
<reference evidence="7 8" key="1">
    <citation type="submission" date="2016-05" db="EMBL/GenBank/DDBJ databases">
        <authorList>
            <person name="Prochazka B."/>
            <person name="Indra A."/>
            <person name="Hasenberger P."/>
            <person name="Blaschitz M."/>
            <person name="Wagner L."/>
            <person name="Wewalka G."/>
            <person name="Sorschag S."/>
            <person name="Schmid D."/>
            <person name="Ruppitsch W."/>
        </authorList>
    </citation>
    <scope>NUCLEOTIDE SEQUENCE [LARGE SCALE GENOMIC DNA]</scope>
    <source>
        <strain evidence="7 8">974010_12</strain>
    </source>
</reference>
<gene>
    <name evidence="7" type="ORF">A8135_11655</name>
</gene>
<dbReference type="EMBL" id="LYOZ01000016">
    <property type="protein sequence ID" value="OCH98216.1"/>
    <property type="molecule type" value="Genomic_DNA"/>
</dbReference>
<evidence type="ECO:0000256" key="6">
    <source>
        <dbReference type="RuleBase" id="RU365102"/>
    </source>
</evidence>
<evidence type="ECO:0000256" key="2">
    <source>
        <dbReference type="ARBA" id="ARBA00009190"/>
    </source>
</evidence>
<comment type="subcellular location">
    <subcellularLocation>
        <location evidence="1 6">Membrane</location>
        <topology evidence="1 6">Multi-pass membrane protein</topology>
    </subcellularLocation>
</comment>
<comment type="similarity">
    <text evidence="2 6">Belongs to the GDT1 family.</text>
</comment>
<comment type="caution">
    <text evidence="7">The sequence shown here is derived from an EMBL/GenBank/DDBJ whole genome shotgun (WGS) entry which is preliminary data.</text>
</comment>
<feature type="transmembrane region" description="Helical" evidence="6">
    <location>
        <begin position="166"/>
        <end position="186"/>
    </location>
</feature>
<proteinExistence type="inferred from homology"/>
<evidence type="ECO:0000256" key="5">
    <source>
        <dbReference type="ARBA" id="ARBA00023136"/>
    </source>
</evidence>
<dbReference type="InterPro" id="IPR001727">
    <property type="entry name" value="GDT1-like"/>
</dbReference>
<feature type="transmembrane region" description="Helical" evidence="6">
    <location>
        <begin position="96"/>
        <end position="113"/>
    </location>
</feature>
<accession>A0ABX2XVG4</accession>
<dbReference type="PANTHER" id="PTHR12608:SF1">
    <property type="entry name" value="TRANSMEMBRANE PROTEIN 165"/>
    <property type="match status" value="1"/>
</dbReference>
<sequence>MEPLFFSAGLVALAEFGDKTQLLAFILATRFKRPLPIIFAILIATLANHAFAGVIGAWITAMLNPKVLRWVLGISFILMAIWVLIPDKGDANETKITPNLGVFTTTLISFFLAEMGDKTQIATVALTAHYHAPLKVILGTTLGMLLADVPAVFLGEKLAEKLPINIIRISAAILFLVMALLIVMQLDKFIF</sequence>
<evidence type="ECO:0000256" key="4">
    <source>
        <dbReference type="ARBA" id="ARBA00022989"/>
    </source>
</evidence>
<evidence type="ECO:0000256" key="1">
    <source>
        <dbReference type="ARBA" id="ARBA00004141"/>
    </source>
</evidence>
<dbReference type="PANTHER" id="PTHR12608">
    <property type="entry name" value="TRANSMEMBRANE PROTEIN HTP-1 RELATED"/>
    <property type="match status" value="1"/>
</dbReference>
<evidence type="ECO:0000256" key="3">
    <source>
        <dbReference type="ARBA" id="ARBA00022692"/>
    </source>
</evidence>
<keyword evidence="3 6" id="KW-0812">Transmembrane</keyword>
<feature type="transmembrane region" description="Helical" evidence="6">
    <location>
        <begin position="134"/>
        <end position="154"/>
    </location>
</feature>
<feature type="transmembrane region" description="Helical" evidence="6">
    <location>
        <begin position="34"/>
        <end position="60"/>
    </location>
</feature>
<dbReference type="Pfam" id="PF01169">
    <property type="entry name" value="GDT1"/>
    <property type="match status" value="2"/>
</dbReference>
<evidence type="ECO:0000313" key="7">
    <source>
        <dbReference type="EMBL" id="OCH98216.1"/>
    </source>
</evidence>
<dbReference type="Proteomes" id="UP000093336">
    <property type="component" value="Unassembled WGS sequence"/>
</dbReference>